<gene>
    <name evidence="1" type="ORF">NX801_14745</name>
</gene>
<sequence>MDKRLTARPVAPAPEAVAPRRMSPLNRAEALWLLGSVSLGRVVFTEHALPAVRPVNHVLDGTDVVIRVHDGATLASLGAPGDTPGTVVAYEADCIDPLTHLGWSVMVTGYVRRVDDPRELERYSALLRPWVDRPMTAALRIRPDLVTGFRLDAAGTEPRPLGAAPVPPVALALDTGAG</sequence>
<name>A0ABT2CHJ9_9ACTN</name>
<protein>
    <submittedName>
        <fullName evidence="1">Pyridoxamine 5'-phosphate oxidase family protein</fullName>
    </submittedName>
</protein>
<evidence type="ECO:0000313" key="1">
    <source>
        <dbReference type="EMBL" id="MCS0636894.1"/>
    </source>
</evidence>
<reference evidence="1" key="1">
    <citation type="submission" date="2022-08" db="EMBL/GenBank/DDBJ databases">
        <authorList>
            <person name="Somphong A."/>
            <person name="Phongsopitanun W."/>
        </authorList>
    </citation>
    <scope>NUCLEOTIDE SEQUENCE</scope>
    <source>
        <strain evidence="1">LP05-1</strain>
    </source>
</reference>
<dbReference type="Proteomes" id="UP001431313">
    <property type="component" value="Unassembled WGS sequence"/>
</dbReference>
<accession>A0ABT2CHJ9</accession>
<dbReference type="Gene3D" id="2.30.110.10">
    <property type="entry name" value="Electron Transport, Fmn-binding Protein, Chain A"/>
    <property type="match status" value="1"/>
</dbReference>
<dbReference type="InterPro" id="IPR024747">
    <property type="entry name" value="Pyridox_Oxase-rel"/>
</dbReference>
<evidence type="ECO:0000313" key="2">
    <source>
        <dbReference type="Proteomes" id="UP001431313"/>
    </source>
</evidence>
<dbReference type="RefSeq" id="WP_258788156.1">
    <property type="nucleotide sequence ID" value="NZ_JANUGQ010000011.1"/>
</dbReference>
<proteinExistence type="predicted"/>
<dbReference type="SUPFAM" id="SSF50475">
    <property type="entry name" value="FMN-binding split barrel"/>
    <property type="match status" value="1"/>
</dbReference>
<keyword evidence="2" id="KW-1185">Reference proteome</keyword>
<organism evidence="1 2">
    <name type="scientific">Streptomyces pyxinae</name>
    <dbReference type="NCBI Taxonomy" id="2970734"/>
    <lineage>
        <taxon>Bacteria</taxon>
        <taxon>Bacillati</taxon>
        <taxon>Actinomycetota</taxon>
        <taxon>Actinomycetes</taxon>
        <taxon>Kitasatosporales</taxon>
        <taxon>Streptomycetaceae</taxon>
        <taxon>Streptomyces</taxon>
    </lineage>
</organism>
<dbReference type="EMBL" id="JANUGQ010000011">
    <property type="protein sequence ID" value="MCS0636894.1"/>
    <property type="molecule type" value="Genomic_DNA"/>
</dbReference>
<dbReference type="Pfam" id="PF12900">
    <property type="entry name" value="Pyridox_ox_2"/>
    <property type="match status" value="1"/>
</dbReference>
<comment type="caution">
    <text evidence="1">The sequence shown here is derived from an EMBL/GenBank/DDBJ whole genome shotgun (WGS) entry which is preliminary data.</text>
</comment>
<dbReference type="InterPro" id="IPR012349">
    <property type="entry name" value="Split_barrel_FMN-bd"/>
</dbReference>